<comment type="subcellular location">
    <subcellularLocation>
        <location evidence="1 5">Bacterial flagellum basal body</location>
    </subcellularLocation>
</comment>
<dbReference type="SUPFAM" id="SSF117143">
    <property type="entry name" value="Flagellar hook protein flgE"/>
    <property type="match status" value="1"/>
</dbReference>
<gene>
    <name evidence="10" type="primary">flgE</name>
    <name evidence="10" type="ORF">Spa11_34680</name>
</gene>
<evidence type="ECO:0000259" key="9">
    <source>
        <dbReference type="Pfam" id="PF22692"/>
    </source>
</evidence>
<dbReference type="InterPro" id="IPR001444">
    <property type="entry name" value="Flag_bb_rod_N"/>
</dbReference>
<comment type="function">
    <text evidence="5">A flexible structure which links the flagellar filament to the drive apparatus in the basal body.</text>
</comment>
<dbReference type="GO" id="GO:0009425">
    <property type="term" value="C:bacterial-type flagellum basal body"/>
    <property type="evidence" value="ECO:0007669"/>
    <property type="project" value="UniProtKB-SubCell"/>
</dbReference>
<protein>
    <recommendedName>
        <fullName evidence="3 5">Flagellar hook protein FlgE</fullName>
    </recommendedName>
</protein>
<evidence type="ECO:0000313" key="11">
    <source>
        <dbReference type="Proteomes" id="UP000316426"/>
    </source>
</evidence>
<evidence type="ECO:0000256" key="2">
    <source>
        <dbReference type="ARBA" id="ARBA00009677"/>
    </source>
</evidence>
<sequence length="832" mass="86907">MGLQSAMTTALTGMQGSETVIDVVGNNIANSNTVGFKASDVLFATQFLQTQSIGSAPSDRNGGTNPRQIGLGVKVAEIAPNFSQGTIEISSNPLDLAIQGSGFLMVQGSQGEQLYTRNGQLKLNSENQIVTANGNKLLGYGLREGSFELNEAFVQPLTIALGGERVAQATTEAVFQGVLNPTVNAGTVPAAIQSEVMGDGSVVYPNGEVTTGTGTDADPFVTTDLFNSDDVEIRTPPTPGTAAFSTPGTPTGLVGGTYAYRITYVDGSGRETSPSTVFNVTGVGVDDQIDLTDLPDISSIPGNPYTNINIYRLDPGATEYRLSGTVAMGTTTFTDGNDVSAGAALNTNTLENGSYTYYVTYLNPANNNESRPSVALGPFAVSDDDSSVRLDFTDLQLPTDPNYSRMKIYRNAEGSTATFYEVANLPLPTPGADSWIDKAPSTSITGNSQLNFDGVGAAGGTLLANVQLRNGSTYARPFAELGTLQFTGEVGGTQQAPQSLEITATTTVQDFLDFVNDALGLQQQSNVNGRPLPVGGGSVSIVNGVVTVTSNYGEENTVGIPLTAFRLTPAGQVVTQTVDLTFSESQEANGPGTSTEFVVYDSLGSPLTVRMTTVLEAADSNSTTYRWYASSGDSQPVAPELTTVVGNGLMVFDSRGNLISSPSARISVQRELTASESPLEIELNLEQVTALAETDSSGNAVSSLNMVRQDGFPPGVLTDFIITDSGLIQGQFSNGTQRTLGQVLMARFANDGGLRQVGNGLYSASVNSGTAFVSSPGEDGIGTLTAGAVELSNTDIGQDLVKMILAQTQYQAGSRVISTAQQLLDELLALNR</sequence>
<dbReference type="InterPro" id="IPR010930">
    <property type="entry name" value="Flg_bb/hook_C_dom"/>
</dbReference>
<dbReference type="PANTHER" id="PTHR30435">
    <property type="entry name" value="FLAGELLAR PROTEIN"/>
    <property type="match status" value="1"/>
</dbReference>
<keyword evidence="10" id="KW-0966">Cell projection</keyword>
<dbReference type="PANTHER" id="PTHR30435:SF1">
    <property type="entry name" value="FLAGELLAR HOOK PROTEIN FLGE"/>
    <property type="match status" value="1"/>
</dbReference>
<evidence type="ECO:0000259" key="6">
    <source>
        <dbReference type="Pfam" id="PF00460"/>
    </source>
</evidence>
<dbReference type="GO" id="GO:0005829">
    <property type="term" value="C:cytosol"/>
    <property type="evidence" value="ECO:0007669"/>
    <property type="project" value="TreeGrafter"/>
</dbReference>
<keyword evidence="10" id="KW-0969">Cilium</keyword>
<dbReference type="InterPro" id="IPR053967">
    <property type="entry name" value="LlgE_F_G-like_D1"/>
</dbReference>
<dbReference type="InterPro" id="IPR019776">
    <property type="entry name" value="Flagellar_basal_body_rod_CS"/>
</dbReference>
<dbReference type="AlphaFoldDB" id="A0A518KBT4"/>
<accession>A0A518KBT4</accession>
<dbReference type="InterPro" id="IPR011491">
    <property type="entry name" value="FlgE_D2"/>
</dbReference>
<feature type="domain" description="Flagellar hook protein FlgE/F/G-like D1" evidence="9">
    <location>
        <begin position="97"/>
        <end position="139"/>
    </location>
</feature>
<dbReference type="Gene3D" id="2.60.98.20">
    <property type="entry name" value="Flagellar hook protein FlgE"/>
    <property type="match status" value="1"/>
</dbReference>
<keyword evidence="10" id="KW-0282">Flagellum</keyword>
<evidence type="ECO:0000259" key="8">
    <source>
        <dbReference type="Pfam" id="PF07559"/>
    </source>
</evidence>
<proteinExistence type="inferred from homology"/>
<dbReference type="InterPro" id="IPR037925">
    <property type="entry name" value="FlgE/F/G-like"/>
</dbReference>
<dbReference type="InterPro" id="IPR020013">
    <property type="entry name" value="Flagellar_FlgE/F/G"/>
</dbReference>
<dbReference type="Proteomes" id="UP000316426">
    <property type="component" value="Chromosome"/>
</dbReference>
<evidence type="ECO:0000259" key="7">
    <source>
        <dbReference type="Pfam" id="PF06429"/>
    </source>
</evidence>
<feature type="domain" description="Flagellar basal-body/hook protein C-terminal" evidence="7">
    <location>
        <begin position="786"/>
        <end position="830"/>
    </location>
</feature>
<feature type="domain" description="Flagellar hook protein FlgE D2" evidence="8">
    <location>
        <begin position="582"/>
        <end position="712"/>
    </location>
</feature>
<dbReference type="EMBL" id="CP036349">
    <property type="protein sequence ID" value="QDV75254.1"/>
    <property type="molecule type" value="Genomic_DNA"/>
</dbReference>
<dbReference type="Pfam" id="PF00460">
    <property type="entry name" value="Flg_bb_rod"/>
    <property type="match status" value="1"/>
</dbReference>
<dbReference type="GO" id="GO:0071978">
    <property type="term" value="P:bacterial-type flagellum-dependent swarming motility"/>
    <property type="evidence" value="ECO:0007669"/>
    <property type="project" value="TreeGrafter"/>
</dbReference>
<dbReference type="Pfam" id="PF22692">
    <property type="entry name" value="LlgE_F_G_D1"/>
    <property type="match status" value="1"/>
</dbReference>
<organism evidence="10 11">
    <name type="scientific">Botrimarina mediterranea</name>
    <dbReference type="NCBI Taxonomy" id="2528022"/>
    <lineage>
        <taxon>Bacteria</taxon>
        <taxon>Pseudomonadati</taxon>
        <taxon>Planctomycetota</taxon>
        <taxon>Planctomycetia</taxon>
        <taxon>Pirellulales</taxon>
        <taxon>Lacipirellulaceae</taxon>
        <taxon>Botrimarina</taxon>
    </lineage>
</organism>
<dbReference type="NCBIfam" id="TIGR03506">
    <property type="entry name" value="FlgEFG_subfam"/>
    <property type="match status" value="2"/>
</dbReference>
<dbReference type="PROSITE" id="PS00588">
    <property type="entry name" value="FLAGELLA_BB_ROD"/>
    <property type="match status" value="1"/>
</dbReference>
<evidence type="ECO:0000256" key="4">
    <source>
        <dbReference type="ARBA" id="ARBA00023143"/>
    </source>
</evidence>
<reference evidence="10 11" key="1">
    <citation type="submission" date="2019-02" db="EMBL/GenBank/DDBJ databases">
        <title>Deep-cultivation of Planctomycetes and their phenomic and genomic characterization uncovers novel biology.</title>
        <authorList>
            <person name="Wiegand S."/>
            <person name="Jogler M."/>
            <person name="Boedeker C."/>
            <person name="Pinto D."/>
            <person name="Vollmers J."/>
            <person name="Rivas-Marin E."/>
            <person name="Kohn T."/>
            <person name="Peeters S.H."/>
            <person name="Heuer A."/>
            <person name="Rast P."/>
            <person name="Oberbeckmann S."/>
            <person name="Bunk B."/>
            <person name="Jeske O."/>
            <person name="Meyerdierks A."/>
            <person name="Storesund J.E."/>
            <person name="Kallscheuer N."/>
            <person name="Luecker S."/>
            <person name="Lage O.M."/>
            <person name="Pohl T."/>
            <person name="Merkel B.J."/>
            <person name="Hornburger P."/>
            <person name="Mueller R.-W."/>
            <person name="Bruemmer F."/>
            <person name="Labrenz M."/>
            <person name="Spormann A.M."/>
            <person name="Op den Camp H."/>
            <person name="Overmann J."/>
            <person name="Amann R."/>
            <person name="Jetten M.S.M."/>
            <person name="Mascher T."/>
            <person name="Medema M.H."/>
            <person name="Devos D.P."/>
            <person name="Kaster A.-K."/>
            <person name="Ovreas L."/>
            <person name="Rohde M."/>
            <person name="Galperin M.Y."/>
            <person name="Jogler C."/>
        </authorList>
    </citation>
    <scope>NUCLEOTIDE SEQUENCE [LARGE SCALE GENOMIC DNA]</scope>
    <source>
        <strain evidence="10 11">Spa11</strain>
    </source>
</reference>
<dbReference type="InterPro" id="IPR037058">
    <property type="entry name" value="Falgellar_hook_FlgE_sf"/>
</dbReference>
<evidence type="ECO:0000256" key="5">
    <source>
        <dbReference type="RuleBase" id="RU362116"/>
    </source>
</evidence>
<name>A0A518KBT4_9BACT</name>
<evidence type="ECO:0000313" key="10">
    <source>
        <dbReference type="EMBL" id="QDV75254.1"/>
    </source>
</evidence>
<keyword evidence="11" id="KW-1185">Reference proteome</keyword>
<dbReference type="Pfam" id="PF06429">
    <property type="entry name" value="Flg_bbr_C"/>
    <property type="match status" value="1"/>
</dbReference>
<comment type="similarity">
    <text evidence="2 5">Belongs to the flagella basal body rod proteins family.</text>
</comment>
<dbReference type="KEGG" id="bmei:Spa11_34680"/>
<evidence type="ECO:0000256" key="3">
    <source>
        <dbReference type="ARBA" id="ARBA00019015"/>
    </source>
</evidence>
<keyword evidence="4 5" id="KW-0975">Bacterial flagellum</keyword>
<feature type="domain" description="Flagellar basal body rod protein N-terminal" evidence="6">
    <location>
        <begin position="7"/>
        <end position="37"/>
    </location>
</feature>
<evidence type="ECO:0000256" key="1">
    <source>
        <dbReference type="ARBA" id="ARBA00004117"/>
    </source>
</evidence>
<dbReference type="GO" id="GO:0009424">
    <property type="term" value="C:bacterial-type flagellum hook"/>
    <property type="evidence" value="ECO:0007669"/>
    <property type="project" value="TreeGrafter"/>
</dbReference>
<dbReference type="Pfam" id="PF07559">
    <property type="entry name" value="FlgE_D2"/>
    <property type="match status" value="1"/>
</dbReference>